<sequence length="1139" mass="120596">MSGSLMASRRFAPLFWCQFFSAFNDNFLKNALVFLIMFGAGGVGGGADGGSAALVTLAGAAFIAPFFFLSGLGGELADRYDKAFIAKRLKAAEIVAAGVAVLGFWLASVPILFVALILFGIVAALFGPIKYGILPDHLARAELPAGNALIEAATFLAILSGTIAGGLAVTHGGAHAFGLLVMGFAVLCWLASLAIPKTGEAAPYLQVDRNVLRSTGSLMRDLYEDTRLWRTGVITSWFWLVGAVVLALLPALVKGTFGGDETVVTALLALFSIGVALGSGLASWLCAGRIVMLPTPIAALAMGVVSLDLAYVAATGVPPSSPVGAFDFLSSWRGVRIAIDFVLLAAAAGLFIVPSFAALQAWTPKERRARVIAASNVLAAALIVLGAVGLAVLQKAGLSSSGQFLIVGIANLLAGLAILAVLPTSGFRDFLSILFRAFYRLEVRGLENIEKAGPNAIIALNHVSFLDAGLALSLTERDPTFAIDHTIAQKWWVKPFLWLTRALPLDPTKPMATRTLINAVKAGETLIIFPEGRLTVTGSLMKVYDGAGLIADKSGVPVVPVKIEGPEQTVFSRLSRAQMRRRWWPKFTVTVLEPVRLDVDAGLKGKARRQAAGAALYGVMSDLIFRTAPIDRTVFDAVVQAAEREGGSRVAVEDPVSGKMSYRRLLMGARVLGGKLGGLAPRGRAIGVMLPNANAAAVTVLGVMSAGRVPAMINFTAGATNILNACKAAEVDTIVTSRAFVQKGRLDGLLEALSQSLNIVYLEDVRGQVGRLDKLRGFLSWRRAIHPRRPDDPAAILFTSGSEGTPKGVVLSHRNMLANAAQAQARIDFGRTDKVFNVLPVFHSFGLTVGLVLPLVSGVPVYLYPSPLHYRVVPELVYGANATILFGTDTFLAGYARAAHAYDFRSLRYILAGAEPVKPATRKAYAEKFGLRILEGYGVTETAPVLALNTPMFNRFGTVGRIMPGMEARLEPVPGVAEGGRLFVRGPNVMLGYLRAENPGVLEAPPEGWHDTGDIVTIDPEGFVTIRGRAKRFAKVGGEMISLAAVEAVAAELYPDAASAVAALPDARKGERLVLVTERKDATRSAFQAEARSRGLSELAVPAEIVTVDKLPQLGSGKVDFAAVARLAAERTRPAEVAA</sequence>
<dbReference type="SUPFAM" id="SSF56801">
    <property type="entry name" value="Acetyl-CoA synthetase-like"/>
    <property type="match status" value="1"/>
</dbReference>
<dbReference type="OrthoDB" id="9803968at2"/>
<feature type="transmembrane region" description="Helical" evidence="6">
    <location>
        <begin position="228"/>
        <end position="251"/>
    </location>
</feature>
<dbReference type="SMART" id="SM00563">
    <property type="entry name" value="PlsC"/>
    <property type="match status" value="1"/>
</dbReference>
<keyword evidence="2 8" id="KW-0436">Ligase</keyword>
<feature type="transmembrane region" description="Helical" evidence="6">
    <location>
        <begin position="145"/>
        <end position="168"/>
    </location>
</feature>
<dbReference type="Pfam" id="PF07690">
    <property type="entry name" value="MFS_1"/>
    <property type="match status" value="1"/>
</dbReference>
<dbReference type="PANTHER" id="PTHR43201:SF5">
    <property type="entry name" value="MEDIUM-CHAIN ACYL-COA LIGASE ACSF2, MITOCHONDRIAL"/>
    <property type="match status" value="1"/>
</dbReference>
<comment type="caution">
    <text evidence="8">The sequence shown here is derived from an EMBL/GenBank/DDBJ whole genome shotgun (WGS) entry which is preliminary data.</text>
</comment>
<keyword evidence="8" id="KW-0012">Acyltransferase</keyword>
<feature type="transmembrane region" description="Helical" evidence="6">
    <location>
        <begin position="835"/>
        <end position="856"/>
    </location>
</feature>
<dbReference type="CDD" id="cd06173">
    <property type="entry name" value="MFS_MefA_like"/>
    <property type="match status" value="1"/>
</dbReference>
<dbReference type="AlphaFoldDB" id="A0A0J6SVA6"/>
<dbReference type="InterPro" id="IPR011701">
    <property type="entry name" value="MFS"/>
</dbReference>
<reference evidence="8 9" key="1">
    <citation type="submission" date="2015-03" db="EMBL/GenBank/DDBJ databases">
        <title>Genome sequencing of Methylobacterium tarhaniae DSM 25844.</title>
        <authorList>
            <person name="Chaudhry V."/>
            <person name="Patil P.B."/>
        </authorList>
    </citation>
    <scope>NUCLEOTIDE SEQUENCE [LARGE SCALE GENOMIC DNA]</scope>
    <source>
        <strain evidence="8 9">DSM 25844</strain>
    </source>
</reference>
<dbReference type="PROSITE" id="PS00455">
    <property type="entry name" value="AMP_BINDING"/>
    <property type="match status" value="1"/>
</dbReference>
<dbReference type="Gene3D" id="3.30.300.30">
    <property type="match status" value="1"/>
</dbReference>
<evidence type="ECO:0000256" key="5">
    <source>
        <dbReference type="ARBA" id="ARBA00023136"/>
    </source>
</evidence>
<dbReference type="GO" id="GO:0006631">
    <property type="term" value="P:fatty acid metabolic process"/>
    <property type="evidence" value="ECO:0007669"/>
    <property type="project" value="TreeGrafter"/>
</dbReference>
<evidence type="ECO:0000256" key="4">
    <source>
        <dbReference type="ARBA" id="ARBA00022989"/>
    </source>
</evidence>
<dbReference type="Gene3D" id="1.20.1250.20">
    <property type="entry name" value="MFS general substrate transporter like domains"/>
    <property type="match status" value="1"/>
</dbReference>
<dbReference type="GO" id="GO:0008922">
    <property type="term" value="F:long-chain fatty acid [acyl-carrier-protein] ligase activity"/>
    <property type="evidence" value="ECO:0007669"/>
    <property type="project" value="UniProtKB-EC"/>
</dbReference>
<dbReference type="Proteomes" id="UP000036449">
    <property type="component" value="Unassembled WGS sequence"/>
</dbReference>
<feature type="transmembrane region" description="Helical" evidence="6">
    <location>
        <begin position="174"/>
        <end position="195"/>
    </location>
</feature>
<feature type="transmembrane region" description="Helical" evidence="6">
    <location>
        <begin position="876"/>
        <end position="896"/>
    </location>
</feature>
<proteinExistence type="inferred from homology"/>
<dbReference type="Pfam" id="PF01553">
    <property type="entry name" value="Acyltransferase"/>
    <property type="match status" value="1"/>
</dbReference>
<dbReference type="GO" id="GO:0022857">
    <property type="term" value="F:transmembrane transporter activity"/>
    <property type="evidence" value="ECO:0007669"/>
    <property type="project" value="InterPro"/>
</dbReference>
<evidence type="ECO:0000259" key="7">
    <source>
        <dbReference type="SMART" id="SM00563"/>
    </source>
</evidence>
<protein>
    <submittedName>
        <fullName evidence="8">2-acyl-glycerophospho-ethanolamine acyltransferase</fullName>
        <ecNumber evidence="8">6.2.1.20</ecNumber>
    </submittedName>
</protein>
<keyword evidence="3 6" id="KW-0812">Transmembrane</keyword>
<comment type="similarity">
    <text evidence="1">Belongs to the ATP-dependent AMP-binding enzyme family.</text>
</comment>
<dbReference type="InterPro" id="IPR042099">
    <property type="entry name" value="ANL_N_sf"/>
</dbReference>
<keyword evidence="8" id="KW-0808">Transferase</keyword>
<evidence type="ECO:0000256" key="1">
    <source>
        <dbReference type="ARBA" id="ARBA00006432"/>
    </source>
</evidence>
<dbReference type="GO" id="GO:0016746">
    <property type="term" value="F:acyltransferase activity"/>
    <property type="evidence" value="ECO:0007669"/>
    <property type="project" value="UniProtKB-KW"/>
</dbReference>
<dbReference type="NCBIfam" id="NF005291">
    <property type="entry name" value="PRK06814.1"/>
    <property type="match status" value="1"/>
</dbReference>
<feature type="domain" description="Phospholipid/glycerol acyltransferase" evidence="7">
    <location>
        <begin position="456"/>
        <end position="566"/>
    </location>
</feature>
<dbReference type="InterPro" id="IPR000873">
    <property type="entry name" value="AMP-dep_synth/lig_dom"/>
</dbReference>
<dbReference type="InterPro" id="IPR045851">
    <property type="entry name" value="AMP-bd_C_sf"/>
</dbReference>
<feature type="transmembrane region" description="Helical" evidence="6">
    <location>
        <begin position="53"/>
        <end position="77"/>
    </location>
</feature>
<dbReference type="SUPFAM" id="SSF69593">
    <property type="entry name" value="Glycerol-3-phosphate (1)-acyltransferase"/>
    <property type="match status" value="1"/>
</dbReference>
<dbReference type="GO" id="GO:0031956">
    <property type="term" value="F:medium-chain fatty acid-CoA ligase activity"/>
    <property type="evidence" value="ECO:0007669"/>
    <property type="project" value="TreeGrafter"/>
</dbReference>
<organism evidence="8 9">
    <name type="scientific">Methylobacterium tarhaniae</name>
    <dbReference type="NCBI Taxonomy" id="1187852"/>
    <lineage>
        <taxon>Bacteria</taxon>
        <taxon>Pseudomonadati</taxon>
        <taxon>Pseudomonadota</taxon>
        <taxon>Alphaproteobacteria</taxon>
        <taxon>Hyphomicrobiales</taxon>
        <taxon>Methylobacteriaceae</taxon>
        <taxon>Methylobacterium</taxon>
    </lineage>
</organism>
<dbReference type="CDD" id="cd07989">
    <property type="entry name" value="LPLAT_AGPAT-like"/>
    <property type="match status" value="1"/>
</dbReference>
<evidence type="ECO:0000313" key="9">
    <source>
        <dbReference type="Proteomes" id="UP000036449"/>
    </source>
</evidence>
<evidence type="ECO:0000256" key="3">
    <source>
        <dbReference type="ARBA" id="ARBA00022692"/>
    </source>
</evidence>
<feature type="transmembrane region" description="Helical" evidence="6">
    <location>
        <begin position="404"/>
        <end position="422"/>
    </location>
</feature>
<dbReference type="PANTHER" id="PTHR43201">
    <property type="entry name" value="ACYL-COA SYNTHETASE"/>
    <property type="match status" value="1"/>
</dbReference>
<feature type="transmembrane region" description="Helical" evidence="6">
    <location>
        <begin position="27"/>
        <end position="47"/>
    </location>
</feature>
<feature type="transmembrane region" description="Helical" evidence="6">
    <location>
        <begin position="337"/>
        <end position="359"/>
    </location>
</feature>
<dbReference type="SUPFAM" id="SSF103473">
    <property type="entry name" value="MFS general substrate transporter"/>
    <property type="match status" value="1"/>
</dbReference>
<dbReference type="InterPro" id="IPR020845">
    <property type="entry name" value="AMP-binding_CS"/>
</dbReference>
<keyword evidence="4 6" id="KW-1133">Transmembrane helix</keyword>
<dbReference type="RefSeq" id="WP_048452551.1">
    <property type="nucleotide sequence ID" value="NZ_JBNNPJ010000104.1"/>
</dbReference>
<feature type="transmembrane region" description="Helical" evidence="6">
    <location>
        <begin position="297"/>
        <end position="317"/>
    </location>
</feature>
<feature type="transmembrane region" description="Helical" evidence="6">
    <location>
        <begin position="89"/>
        <end position="107"/>
    </location>
</feature>
<name>A0A0J6SVA6_9HYPH</name>
<feature type="transmembrane region" description="Helical" evidence="6">
    <location>
        <begin position="371"/>
        <end position="392"/>
    </location>
</feature>
<evidence type="ECO:0000256" key="2">
    <source>
        <dbReference type="ARBA" id="ARBA00022598"/>
    </source>
</evidence>
<feature type="transmembrane region" description="Helical" evidence="6">
    <location>
        <begin position="113"/>
        <end position="133"/>
    </location>
</feature>
<keyword evidence="5 6" id="KW-0472">Membrane</keyword>
<feature type="transmembrane region" description="Helical" evidence="6">
    <location>
        <begin position="263"/>
        <end position="285"/>
    </location>
</feature>
<dbReference type="EC" id="6.2.1.20" evidence="8"/>
<dbReference type="EMBL" id="LABZ01000136">
    <property type="protein sequence ID" value="KMO37278.1"/>
    <property type="molecule type" value="Genomic_DNA"/>
</dbReference>
<dbReference type="Gene3D" id="3.40.50.12780">
    <property type="entry name" value="N-terminal domain of ligase-like"/>
    <property type="match status" value="1"/>
</dbReference>
<gene>
    <name evidence="8" type="ORF">VQ03_19515</name>
</gene>
<dbReference type="PATRIC" id="fig|1187852.3.peg.1309"/>
<dbReference type="InterPro" id="IPR036259">
    <property type="entry name" value="MFS_trans_sf"/>
</dbReference>
<dbReference type="Pfam" id="PF00501">
    <property type="entry name" value="AMP-binding"/>
    <property type="match status" value="1"/>
</dbReference>
<evidence type="ECO:0000256" key="6">
    <source>
        <dbReference type="SAM" id="Phobius"/>
    </source>
</evidence>
<dbReference type="InterPro" id="IPR002123">
    <property type="entry name" value="Plipid/glycerol_acylTrfase"/>
</dbReference>
<evidence type="ECO:0000313" key="8">
    <source>
        <dbReference type="EMBL" id="KMO37278.1"/>
    </source>
</evidence>
<accession>A0A0J6SVA6</accession>
<keyword evidence="9" id="KW-1185">Reference proteome</keyword>